<dbReference type="Proteomes" id="UP000326062">
    <property type="component" value="Unassembled WGS sequence"/>
</dbReference>
<protein>
    <submittedName>
        <fullName evidence="2">Uncharacterized protein</fullName>
    </submittedName>
</protein>
<comment type="caution">
    <text evidence="2">The sequence shown here is derived from an EMBL/GenBank/DDBJ whole genome shotgun (WGS) entry which is preliminary data.</text>
</comment>
<dbReference type="InterPro" id="IPR043502">
    <property type="entry name" value="DNA/RNA_pol_sf"/>
</dbReference>
<dbReference type="AlphaFoldDB" id="A0A5N3VX71"/>
<evidence type="ECO:0000256" key="1">
    <source>
        <dbReference type="SAM" id="MobiDB-lite"/>
    </source>
</evidence>
<dbReference type="PANTHER" id="PTHR33064:SF29">
    <property type="entry name" value="PEPTIDASE A2 DOMAIN-CONTAINING PROTEIN-RELATED"/>
    <property type="match status" value="1"/>
</dbReference>
<gene>
    <name evidence="2" type="ORF">FD755_023635</name>
</gene>
<proteinExistence type="predicted"/>
<feature type="region of interest" description="Disordered" evidence="1">
    <location>
        <begin position="90"/>
        <end position="118"/>
    </location>
</feature>
<accession>A0A5N3VX71</accession>
<evidence type="ECO:0000313" key="2">
    <source>
        <dbReference type="EMBL" id="KAB0353666.1"/>
    </source>
</evidence>
<dbReference type="PANTHER" id="PTHR33064">
    <property type="entry name" value="POL PROTEIN"/>
    <property type="match status" value="1"/>
</dbReference>
<keyword evidence="3" id="KW-1185">Reference proteome</keyword>
<sequence>MGLAKQRHPVVIELKAKATPVRVRQYPMSQEARRGITPHIRRRITPHIRRLMNAGILKRCQSPWNTPLLPVKKPGSTDYRPVQDLREVNKRVTAAGSTRIPPSKRMTKMDGTEIETTT</sequence>
<organism evidence="2 3">
    <name type="scientific">Muntiacus reevesi</name>
    <name type="common">Reeves' muntjac</name>
    <name type="synonym">Cervus reevesi</name>
    <dbReference type="NCBI Taxonomy" id="9886"/>
    <lineage>
        <taxon>Eukaryota</taxon>
        <taxon>Metazoa</taxon>
        <taxon>Chordata</taxon>
        <taxon>Craniata</taxon>
        <taxon>Vertebrata</taxon>
        <taxon>Euteleostomi</taxon>
        <taxon>Mammalia</taxon>
        <taxon>Eutheria</taxon>
        <taxon>Laurasiatheria</taxon>
        <taxon>Artiodactyla</taxon>
        <taxon>Ruminantia</taxon>
        <taxon>Pecora</taxon>
        <taxon>Cervidae</taxon>
        <taxon>Muntiacinae</taxon>
        <taxon>Muntiacus</taxon>
    </lineage>
</organism>
<dbReference type="EMBL" id="VCEB01000556">
    <property type="protein sequence ID" value="KAB0353666.1"/>
    <property type="molecule type" value="Genomic_DNA"/>
</dbReference>
<evidence type="ECO:0000313" key="3">
    <source>
        <dbReference type="Proteomes" id="UP000326062"/>
    </source>
</evidence>
<dbReference type="SUPFAM" id="SSF56672">
    <property type="entry name" value="DNA/RNA polymerases"/>
    <property type="match status" value="1"/>
</dbReference>
<dbReference type="InterPro" id="IPR051320">
    <property type="entry name" value="Viral_Replic_Matur_Polypro"/>
</dbReference>
<reference evidence="2 3" key="1">
    <citation type="submission" date="2019-06" db="EMBL/GenBank/DDBJ databases">
        <title>Discovery of a novel chromosome fission-fusion reversal in muntjac.</title>
        <authorList>
            <person name="Mudd A.B."/>
            <person name="Bredeson J.V."/>
            <person name="Baum R."/>
            <person name="Hockemeyer D."/>
            <person name="Rokhsar D.S."/>
        </authorList>
    </citation>
    <scope>NUCLEOTIDE SEQUENCE [LARGE SCALE GENOMIC DNA]</scope>
    <source>
        <strain evidence="2">UCam_UCB_Mr</strain>
        <tissue evidence="2">Fibroblast cell line</tissue>
    </source>
</reference>
<name>A0A5N3VX71_MUNRE</name>
<dbReference type="Gene3D" id="3.10.10.10">
    <property type="entry name" value="HIV Type 1 Reverse Transcriptase, subunit A, domain 1"/>
    <property type="match status" value="1"/>
</dbReference>